<feature type="transmembrane region" description="Helical" evidence="8">
    <location>
        <begin position="58"/>
        <end position="78"/>
    </location>
</feature>
<comment type="subcellular location">
    <subcellularLocation>
        <location evidence="1">Membrane</location>
        <topology evidence="1">Multi-pass membrane protein</topology>
    </subcellularLocation>
</comment>
<evidence type="ECO:0000256" key="1">
    <source>
        <dbReference type="ARBA" id="ARBA00004141"/>
    </source>
</evidence>
<evidence type="ECO:0000256" key="6">
    <source>
        <dbReference type="ARBA" id="ARBA00022989"/>
    </source>
</evidence>
<keyword evidence="3" id="KW-0813">Transport</keyword>
<proteinExistence type="inferred from homology"/>
<dbReference type="Pfam" id="PF01769">
    <property type="entry name" value="MgtE"/>
    <property type="match status" value="1"/>
</dbReference>
<evidence type="ECO:0000256" key="2">
    <source>
        <dbReference type="ARBA" id="ARBA00009749"/>
    </source>
</evidence>
<organism evidence="10 11">
    <name type="scientific">Candidatus Uhrbacteria bacterium GW2011_GWF2_39_13</name>
    <dbReference type="NCBI Taxonomy" id="1618995"/>
    <lineage>
        <taxon>Bacteria</taxon>
        <taxon>Candidatus Uhriibacteriota</taxon>
    </lineage>
</organism>
<evidence type="ECO:0000256" key="5">
    <source>
        <dbReference type="ARBA" id="ARBA00022842"/>
    </source>
</evidence>
<keyword evidence="4 8" id="KW-0812">Transmembrane</keyword>
<feature type="transmembrane region" description="Helical" evidence="8">
    <location>
        <begin position="26"/>
        <end position="46"/>
    </location>
</feature>
<evidence type="ECO:0000256" key="7">
    <source>
        <dbReference type="ARBA" id="ARBA00023136"/>
    </source>
</evidence>
<keyword evidence="6 8" id="KW-1133">Transmembrane helix</keyword>
<feature type="transmembrane region" description="Helical" evidence="8">
    <location>
        <begin position="99"/>
        <end position="119"/>
    </location>
</feature>
<feature type="transmembrane region" description="Helical" evidence="8">
    <location>
        <begin position="125"/>
        <end position="146"/>
    </location>
</feature>
<name>A0A0G0Q1E6_9BACT</name>
<evidence type="ECO:0000256" key="4">
    <source>
        <dbReference type="ARBA" id="ARBA00022692"/>
    </source>
</evidence>
<dbReference type="SUPFAM" id="SSF161093">
    <property type="entry name" value="MgtE membrane domain-like"/>
    <property type="match status" value="1"/>
</dbReference>
<protein>
    <submittedName>
        <fullName evidence="10">MgtE integral membrane protein</fullName>
    </submittedName>
</protein>
<comment type="similarity">
    <text evidence="2">Belongs to the SLC41A transporter family.</text>
</comment>
<dbReference type="GO" id="GO:0016020">
    <property type="term" value="C:membrane"/>
    <property type="evidence" value="ECO:0007669"/>
    <property type="project" value="UniProtKB-SubCell"/>
</dbReference>
<dbReference type="PANTHER" id="PTHR41394:SF5">
    <property type="entry name" value="SLC41A_MGTE INTEGRAL MEMBRANE DOMAIN-CONTAINING PROTEIN"/>
    <property type="match status" value="1"/>
</dbReference>
<evidence type="ECO:0000256" key="8">
    <source>
        <dbReference type="SAM" id="Phobius"/>
    </source>
</evidence>
<dbReference type="AlphaFoldDB" id="A0A0G0Q1E6"/>
<keyword evidence="5" id="KW-0460">Magnesium</keyword>
<comment type="caution">
    <text evidence="10">The sequence shown here is derived from an EMBL/GenBank/DDBJ whole genome shotgun (WGS) entry which is preliminary data.</text>
</comment>
<reference evidence="10 11" key="1">
    <citation type="journal article" date="2015" name="Nature">
        <title>rRNA introns, odd ribosomes, and small enigmatic genomes across a large radiation of phyla.</title>
        <authorList>
            <person name="Brown C.T."/>
            <person name="Hug L.A."/>
            <person name="Thomas B.C."/>
            <person name="Sharon I."/>
            <person name="Castelle C.J."/>
            <person name="Singh A."/>
            <person name="Wilkins M.J."/>
            <person name="Williams K.H."/>
            <person name="Banfield J.F."/>
        </authorList>
    </citation>
    <scope>NUCLEOTIDE SEQUENCE [LARGE SCALE GENOMIC DNA]</scope>
</reference>
<feature type="transmembrane region" description="Helical" evidence="8">
    <location>
        <begin position="167"/>
        <end position="186"/>
    </location>
</feature>
<dbReference type="PANTHER" id="PTHR41394">
    <property type="entry name" value="MAGNESIUM TRANSPORTER MGTE"/>
    <property type="match status" value="1"/>
</dbReference>
<evidence type="ECO:0000313" key="11">
    <source>
        <dbReference type="Proteomes" id="UP000033935"/>
    </source>
</evidence>
<evidence type="ECO:0000259" key="9">
    <source>
        <dbReference type="Pfam" id="PF01769"/>
    </source>
</evidence>
<gene>
    <name evidence="10" type="ORF">UT30_C0010G0004</name>
</gene>
<keyword evidence="7 8" id="KW-0472">Membrane</keyword>
<dbReference type="InterPro" id="IPR006667">
    <property type="entry name" value="SLC41_membr_dom"/>
</dbReference>
<dbReference type="GO" id="GO:0008324">
    <property type="term" value="F:monoatomic cation transmembrane transporter activity"/>
    <property type="evidence" value="ECO:0007669"/>
    <property type="project" value="InterPro"/>
</dbReference>
<feature type="domain" description="SLC41A/MgtE integral membrane" evidence="9">
    <location>
        <begin position="60"/>
        <end position="178"/>
    </location>
</feature>
<evidence type="ECO:0000256" key="3">
    <source>
        <dbReference type="ARBA" id="ARBA00022448"/>
    </source>
</evidence>
<dbReference type="EMBL" id="LBWG01000010">
    <property type="protein sequence ID" value="KKR04240.1"/>
    <property type="molecule type" value="Genomic_DNA"/>
</dbReference>
<sequence length="187" mass="20438">MFNHKKETIYADDDTETLSLLMRLRLPPLIIGLFFGIGISFLTSRFEEVLTKNIHTAFFIPFVVYLADAIGTQTETIFSRDLKTGKASFHGYLIKEASIGLLTGILFGGVSFGIVLWWFSDVRLALSVGISTFLAIFIAPLIALCTTQVLSDLNIDPATGSGPIATVIQDATSIIIYGMVSSIFFLS</sequence>
<accession>A0A0G0Q1E6</accession>
<dbReference type="InterPro" id="IPR036739">
    <property type="entry name" value="SLC41_membr_dom_sf"/>
</dbReference>
<dbReference type="Proteomes" id="UP000033935">
    <property type="component" value="Unassembled WGS sequence"/>
</dbReference>
<evidence type="ECO:0000313" key="10">
    <source>
        <dbReference type="EMBL" id="KKR04240.1"/>
    </source>
</evidence>
<dbReference type="Gene3D" id="1.10.357.20">
    <property type="entry name" value="SLC41 divalent cation transporters, integral membrane domain"/>
    <property type="match status" value="1"/>
</dbReference>